<proteinExistence type="predicted"/>
<evidence type="ECO:0000259" key="1">
    <source>
        <dbReference type="Pfam" id="PF01548"/>
    </source>
</evidence>
<feature type="domain" description="Transposase IS116/IS110/IS902 C-terminal" evidence="2">
    <location>
        <begin position="208"/>
        <end position="292"/>
    </location>
</feature>
<dbReference type="InterPro" id="IPR003346">
    <property type="entry name" value="Transposase_20"/>
</dbReference>
<reference evidence="3 4" key="1">
    <citation type="journal article" date="2016" name="Sci. Rep.">
        <title>Metabolic traits of an uncultured archaeal lineage -MSBL1- from brine pools of the Red Sea.</title>
        <authorList>
            <person name="Mwirichia R."/>
            <person name="Alam I."/>
            <person name="Rashid M."/>
            <person name="Vinu M."/>
            <person name="Ba-Alawi W."/>
            <person name="Anthony Kamau A."/>
            <person name="Kamanda Ngugi D."/>
            <person name="Goker M."/>
            <person name="Klenk H.P."/>
            <person name="Bajic V."/>
            <person name="Stingl U."/>
        </authorList>
    </citation>
    <scope>NUCLEOTIDE SEQUENCE [LARGE SCALE GENOMIC DNA]</scope>
    <source>
        <strain evidence="3">SCGC-AAA259E17</strain>
    </source>
</reference>
<dbReference type="Pfam" id="PF02371">
    <property type="entry name" value="Transposase_20"/>
    <property type="match status" value="1"/>
</dbReference>
<keyword evidence="4" id="KW-1185">Reference proteome</keyword>
<accession>A0A133UBP4</accession>
<dbReference type="PANTHER" id="PTHR33055:SF13">
    <property type="entry name" value="TRANSPOSASE"/>
    <property type="match status" value="1"/>
</dbReference>
<dbReference type="NCBIfam" id="NF033542">
    <property type="entry name" value="transpos_IS110"/>
    <property type="match status" value="1"/>
</dbReference>
<dbReference type="GO" id="GO:0004803">
    <property type="term" value="F:transposase activity"/>
    <property type="evidence" value="ECO:0007669"/>
    <property type="project" value="InterPro"/>
</dbReference>
<name>A0A133UBP4_9EURY</name>
<dbReference type="GO" id="GO:0006313">
    <property type="term" value="P:DNA transposition"/>
    <property type="evidence" value="ECO:0007669"/>
    <property type="project" value="InterPro"/>
</dbReference>
<organism evidence="3 4">
    <name type="scientific">candidate division MSBL1 archaeon SCGC-AAA259E17</name>
    <dbReference type="NCBI Taxonomy" id="1698263"/>
    <lineage>
        <taxon>Archaea</taxon>
        <taxon>Methanobacteriati</taxon>
        <taxon>Methanobacteriota</taxon>
        <taxon>candidate division MSBL1</taxon>
    </lineage>
</organism>
<dbReference type="InterPro" id="IPR047650">
    <property type="entry name" value="Transpos_IS110"/>
</dbReference>
<evidence type="ECO:0000313" key="3">
    <source>
        <dbReference type="EMBL" id="KXA91590.1"/>
    </source>
</evidence>
<dbReference type="Proteomes" id="UP000070373">
    <property type="component" value="Unassembled WGS sequence"/>
</dbReference>
<evidence type="ECO:0000259" key="2">
    <source>
        <dbReference type="Pfam" id="PF02371"/>
    </source>
</evidence>
<dbReference type="AlphaFoldDB" id="A0A133UBP4"/>
<evidence type="ECO:0000313" key="4">
    <source>
        <dbReference type="Proteomes" id="UP000070373"/>
    </source>
</evidence>
<dbReference type="InterPro" id="IPR002525">
    <property type="entry name" value="Transp_IS110-like_N"/>
</dbReference>
<dbReference type="PANTHER" id="PTHR33055">
    <property type="entry name" value="TRANSPOSASE FOR INSERTION SEQUENCE ELEMENT IS1111A"/>
    <property type="match status" value="1"/>
</dbReference>
<feature type="domain" description="Transposase IS110-like N-terminal" evidence="1">
    <location>
        <begin position="5"/>
        <end position="146"/>
    </location>
</feature>
<dbReference type="Pfam" id="PF01548">
    <property type="entry name" value="DEDD_Tnp_IS110"/>
    <property type="match status" value="1"/>
</dbReference>
<gene>
    <name evidence="3" type="ORF">AKJ64_04645</name>
</gene>
<dbReference type="GO" id="GO:0003677">
    <property type="term" value="F:DNA binding"/>
    <property type="evidence" value="ECO:0007669"/>
    <property type="project" value="InterPro"/>
</dbReference>
<sequence>MTTYVGMDVHKKNCQATAMDEDGTILQEEKVENSSEGLESFFKDIGNAEVVIEACYSWRPTYERLEEMDLDVKLAHPKKTEAVSKARRKTDSIDARTLAHLLRTDMVPESYIPPKEIRELRELVRMRTNLVRDRTKLKARVRAELEKNRIRVDSSEDIFTIKGKNWLRELGIYTVDQYLPVIDTLDERIKIVSKRVKEEAGENRDAMLLTSIYGVSYFTALLVVSEIGDIERFPDPEKLCSYFGLVPKVHKSGETVKYGSITKEGSGLVRWALVQAVLTHIKSDSRLTRYYEKIKKKSSGKAATATARKMLTVMYFMLKRGEKFRPF</sequence>
<protein>
    <submittedName>
        <fullName evidence="3">Uncharacterized protein</fullName>
    </submittedName>
</protein>
<dbReference type="EMBL" id="LHXN01000107">
    <property type="protein sequence ID" value="KXA91590.1"/>
    <property type="molecule type" value="Genomic_DNA"/>
</dbReference>
<comment type="caution">
    <text evidence="3">The sequence shown here is derived from an EMBL/GenBank/DDBJ whole genome shotgun (WGS) entry which is preliminary data.</text>
</comment>